<feature type="transmembrane region" description="Helical" evidence="4">
    <location>
        <begin position="198"/>
        <end position="222"/>
    </location>
</feature>
<feature type="transmembrane region" description="Helical" evidence="4">
    <location>
        <begin position="105"/>
        <end position="124"/>
    </location>
</feature>
<dbReference type="Proteomes" id="UP000095042">
    <property type="component" value="Unassembled WGS sequence"/>
</dbReference>
<dbReference type="InterPro" id="IPR036259">
    <property type="entry name" value="MFS_trans_sf"/>
</dbReference>
<feature type="transmembrane region" description="Helical" evidence="4">
    <location>
        <begin position="75"/>
        <end position="93"/>
    </location>
</feature>
<dbReference type="CDD" id="cd17353">
    <property type="entry name" value="MFS_OFA_like"/>
    <property type="match status" value="1"/>
</dbReference>
<keyword evidence="2 4" id="KW-1133">Transmembrane helix</keyword>
<feature type="transmembrane region" description="Helical" evidence="4">
    <location>
        <begin position="170"/>
        <end position="192"/>
    </location>
</feature>
<evidence type="ECO:0000313" key="7">
    <source>
        <dbReference type="Proteomes" id="UP000095042"/>
    </source>
</evidence>
<feature type="domain" description="Major facilitator superfamily (MFS) profile" evidence="5">
    <location>
        <begin position="3"/>
        <end position="452"/>
    </location>
</feature>
<dbReference type="InterPro" id="IPR050327">
    <property type="entry name" value="Proton-linked_MCT"/>
</dbReference>
<dbReference type="PANTHER" id="PTHR11360">
    <property type="entry name" value="MONOCARBOXYLATE TRANSPORTER"/>
    <property type="match status" value="1"/>
</dbReference>
<feature type="transmembrane region" description="Helical" evidence="4">
    <location>
        <begin position="389"/>
        <end position="408"/>
    </location>
</feature>
<dbReference type="GO" id="GO:0022857">
    <property type="term" value="F:transmembrane transporter activity"/>
    <property type="evidence" value="ECO:0007669"/>
    <property type="project" value="InterPro"/>
</dbReference>
<dbReference type="SUPFAM" id="SSF103473">
    <property type="entry name" value="MFS general substrate transporter"/>
    <property type="match status" value="1"/>
</dbReference>
<evidence type="ECO:0000256" key="4">
    <source>
        <dbReference type="SAM" id="Phobius"/>
    </source>
</evidence>
<organism evidence="6 7">
    <name type="scientific">Methyloceanibacter marginalis</name>
    <dbReference type="NCBI Taxonomy" id="1774971"/>
    <lineage>
        <taxon>Bacteria</taxon>
        <taxon>Pseudomonadati</taxon>
        <taxon>Pseudomonadota</taxon>
        <taxon>Alphaproteobacteria</taxon>
        <taxon>Hyphomicrobiales</taxon>
        <taxon>Hyphomicrobiaceae</taxon>
        <taxon>Methyloceanibacter</taxon>
    </lineage>
</organism>
<evidence type="ECO:0000256" key="1">
    <source>
        <dbReference type="ARBA" id="ARBA00022692"/>
    </source>
</evidence>
<protein>
    <submittedName>
        <fullName evidence="6">MFS transporter</fullName>
    </submittedName>
</protein>
<dbReference type="InterPro" id="IPR020846">
    <property type="entry name" value="MFS_dom"/>
</dbReference>
<proteinExistence type="predicted"/>
<keyword evidence="3 4" id="KW-0472">Membrane</keyword>
<feature type="transmembrane region" description="Helical" evidence="4">
    <location>
        <begin position="293"/>
        <end position="316"/>
    </location>
</feature>
<dbReference type="OrthoDB" id="9793415at2"/>
<accession>A0A1E3WA70</accession>
<evidence type="ECO:0000313" key="6">
    <source>
        <dbReference type="EMBL" id="ODS02630.1"/>
    </source>
</evidence>
<feature type="transmembrane region" description="Helical" evidence="4">
    <location>
        <begin position="30"/>
        <end position="55"/>
    </location>
</feature>
<dbReference type="EMBL" id="LPWD01000265">
    <property type="protein sequence ID" value="ODS02630.1"/>
    <property type="molecule type" value="Genomic_DNA"/>
</dbReference>
<evidence type="ECO:0000256" key="2">
    <source>
        <dbReference type="ARBA" id="ARBA00022989"/>
    </source>
</evidence>
<feature type="transmembrane region" description="Helical" evidence="4">
    <location>
        <begin position="428"/>
        <end position="447"/>
    </location>
</feature>
<name>A0A1E3WA70_9HYPH</name>
<dbReference type="PROSITE" id="PS50850">
    <property type="entry name" value="MFS"/>
    <property type="match status" value="1"/>
</dbReference>
<sequence length="467" mass="50527">MTTAAQADSGGIFHWLDRSHTVAKPGFSRWLVPPAALCVHLCIGQVYAFSVFNLPMTRLIGITESAPDDWKLTELGWIFSIAIVFLGLAAAFTGTWLDRVGPRKAMFTAALCFGGGFLISALGVYLHQLWIVYLGYGVLGGCGLGLGYISPVKTLITWFPDRPGMATGMAIMGFGGGAMIASPLSVWLMQYFSSPTDVGVTGTFITMGLIYIFFMMVGATIVRVPPEGWAPEGYVAPAKAKKLVTTSHVHVDEALKTSQFYLLWGVLCLNVTAGIGVLGQASAMSQEMFPGQITAAAAAGFVGLLSLFNMLGRFFWASTSDYIGRRNTYMIFFALGLALYAAVPWTGQTGSIVLFVLFYCVIMTMYGGGFATIPAYLRDVFGVRYVGAIHGRLLTAWSTAGVLGPVLVNYIREYQINNGVPKADAYSVTMYIMAGLLLVGFILNWLMRPVHDKHHMTEAELKASMEG</sequence>
<dbReference type="InterPro" id="IPR011701">
    <property type="entry name" value="MFS"/>
</dbReference>
<evidence type="ECO:0000256" key="3">
    <source>
        <dbReference type="ARBA" id="ARBA00023136"/>
    </source>
</evidence>
<dbReference type="Gene3D" id="1.20.1250.20">
    <property type="entry name" value="MFS general substrate transporter like domains"/>
    <property type="match status" value="2"/>
</dbReference>
<feature type="transmembrane region" description="Helical" evidence="4">
    <location>
        <begin position="260"/>
        <end position="281"/>
    </location>
</feature>
<feature type="transmembrane region" description="Helical" evidence="4">
    <location>
        <begin position="352"/>
        <end position="377"/>
    </location>
</feature>
<dbReference type="PANTHER" id="PTHR11360:SF317">
    <property type="entry name" value="MAJOR FACILITATOR SUPERFAMILY (MFS) PROFILE DOMAIN-CONTAINING PROTEIN-RELATED"/>
    <property type="match status" value="1"/>
</dbReference>
<feature type="transmembrane region" description="Helical" evidence="4">
    <location>
        <begin position="328"/>
        <end position="346"/>
    </location>
</feature>
<dbReference type="RefSeq" id="WP_069624169.1">
    <property type="nucleotide sequence ID" value="NZ_LPWD01000265.1"/>
</dbReference>
<reference evidence="6 7" key="1">
    <citation type="journal article" date="2016" name="Environ. Microbiol.">
        <title>New Methyloceanibacter diversity from North Sea sediments includes methanotroph containing solely the soluble methane monooxygenase.</title>
        <authorList>
            <person name="Vekeman B."/>
            <person name="Kerckhof F.M."/>
            <person name="Cremers G."/>
            <person name="de Vos P."/>
            <person name="Vandamme P."/>
            <person name="Boon N."/>
            <person name="Op den Camp H.J."/>
            <person name="Heylen K."/>
        </authorList>
    </citation>
    <scope>NUCLEOTIDE SEQUENCE [LARGE SCALE GENOMIC DNA]</scope>
    <source>
        <strain evidence="6 7">R-67177</strain>
    </source>
</reference>
<feature type="transmembrane region" description="Helical" evidence="4">
    <location>
        <begin position="130"/>
        <end position="149"/>
    </location>
</feature>
<comment type="caution">
    <text evidence="6">The sequence shown here is derived from an EMBL/GenBank/DDBJ whole genome shotgun (WGS) entry which is preliminary data.</text>
</comment>
<gene>
    <name evidence="6" type="ORF">AUC71_14340</name>
</gene>
<evidence type="ECO:0000259" key="5">
    <source>
        <dbReference type="PROSITE" id="PS50850"/>
    </source>
</evidence>
<keyword evidence="7" id="KW-1185">Reference proteome</keyword>
<dbReference type="Pfam" id="PF07690">
    <property type="entry name" value="MFS_1"/>
    <property type="match status" value="1"/>
</dbReference>
<keyword evidence="1 4" id="KW-0812">Transmembrane</keyword>
<dbReference type="AlphaFoldDB" id="A0A1E3WA70"/>